<reference evidence="2 3" key="1">
    <citation type="submission" date="2014-01" db="EMBL/GenBank/DDBJ databases">
        <title>Draft genome sequencing of Bacillus alcalophilus CGMCC 1.3604.</title>
        <authorList>
            <person name="Yang J."/>
            <person name="Diao L."/>
            <person name="Yang S."/>
        </authorList>
    </citation>
    <scope>NUCLEOTIDE SEQUENCE [LARGE SCALE GENOMIC DNA]</scope>
    <source>
        <strain evidence="2 3">CGMCC 1.3604</strain>
    </source>
</reference>
<dbReference type="InterPro" id="IPR058869">
    <property type="entry name" value="YqzN_YkzM"/>
</dbReference>
<dbReference type="EMBL" id="JALP01000078">
    <property type="protein sequence ID" value="THG91307.1"/>
    <property type="molecule type" value="Genomic_DNA"/>
</dbReference>
<evidence type="ECO:0000313" key="3">
    <source>
        <dbReference type="Proteomes" id="UP000297014"/>
    </source>
</evidence>
<comment type="caution">
    <text evidence="2">The sequence shown here is derived from an EMBL/GenBank/DDBJ whole genome shotgun (WGS) entry which is preliminary data.</text>
</comment>
<accession>A0A4S4K2Z1</accession>
<organism evidence="2 3">
    <name type="scientific">Alkalihalobacillus alcalophilus ATCC 27647 = CGMCC 1.3604</name>
    <dbReference type="NCBI Taxonomy" id="1218173"/>
    <lineage>
        <taxon>Bacteria</taxon>
        <taxon>Bacillati</taxon>
        <taxon>Bacillota</taxon>
        <taxon>Bacilli</taxon>
        <taxon>Bacillales</taxon>
        <taxon>Bacillaceae</taxon>
        <taxon>Alkalihalobacillus</taxon>
    </lineage>
</organism>
<dbReference type="RefSeq" id="WP_003321275.1">
    <property type="nucleotide sequence ID" value="NZ_ALPT02000044.1"/>
</dbReference>
<proteinExistence type="predicted"/>
<sequence>MSENKQTKKKETVEPTYKLEQFAQNARKLFSVPPEVVIGALSGVNKAEFTKVEVEQKVQQFMKRKVK</sequence>
<evidence type="ECO:0000313" key="2">
    <source>
        <dbReference type="EMBL" id="THG91307.1"/>
    </source>
</evidence>
<evidence type="ECO:0000259" key="1">
    <source>
        <dbReference type="Pfam" id="PF26160"/>
    </source>
</evidence>
<dbReference type="Pfam" id="PF26160">
    <property type="entry name" value="YqzN_YkzM"/>
    <property type="match status" value="1"/>
</dbReference>
<gene>
    <name evidence="2" type="ORF">AJ85_05650</name>
</gene>
<feature type="domain" description="YqzN/YkzM" evidence="1">
    <location>
        <begin position="14"/>
        <end position="65"/>
    </location>
</feature>
<dbReference type="Proteomes" id="UP000297014">
    <property type="component" value="Unassembled WGS sequence"/>
</dbReference>
<name>A0A4S4K2Z1_ALKAL</name>
<dbReference type="AlphaFoldDB" id="A0A4S4K2Z1"/>
<protein>
    <recommendedName>
        <fullName evidence="1">YqzN/YkzM domain-containing protein</fullName>
    </recommendedName>
</protein>